<sequence length="311" mass="33036">MKSFTIASAFIAAVAVAQPHGNHHRRHEQLHEKRALVTEVEWVTETQYVTKLVDSTTTVWVTPGQEQPEPTSTTEKANFIETSASPVPKKKAKPTTTSTSTTSTTTTSEYVAPEPTTTTSSSVYVAPTTFATSTSVYVAPEETSTPVAKKLEPTTEEYVEPEPTTTSVYVAPTSVYAAPTSTYVAPVVATSAASEESASDGSSSGSSDSHSGELTYYTVGPGACGPDDSGKDNTDNIVALSHLLMGTRSNDNPMCGQTITIKVGSKTATATVRDKCMGCAYDAIDVSEKVFKALFGSLDKGRGEVEWWFNN</sequence>
<dbReference type="InterPro" id="IPR051477">
    <property type="entry name" value="Expansin_CellWall"/>
</dbReference>
<comment type="caution">
    <text evidence="4">The sequence shown here is derived from an EMBL/GenBank/DDBJ whole genome shotgun (WGS) entry which is preliminary data.</text>
</comment>
<feature type="signal peptide" evidence="3">
    <location>
        <begin position="1"/>
        <end position="17"/>
    </location>
</feature>
<feature type="chain" id="PRO_5046066113" description="Allergen Asp f 7" evidence="3">
    <location>
        <begin position="18"/>
        <end position="311"/>
    </location>
</feature>
<feature type="compositionally biased region" description="Polar residues" evidence="2">
    <location>
        <begin position="60"/>
        <end position="82"/>
    </location>
</feature>
<accession>A0ABR1IG23</accession>
<evidence type="ECO:0008006" key="6">
    <source>
        <dbReference type="Google" id="ProtNLM"/>
    </source>
</evidence>
<feature type="region of interest" description="Disordered" evidence="2">
    <location>
        <begin position="60"/>
        <end position="120"/>
    </location>
</feature>
<evidence type="ECO:0000256" key="3">
    <source>
        <dbReference type="SAM" id="SignalP"/>
    </source>
</evidence>
<organism evidence="4 5">
    <name type="scientific">Neonectria magnoliae</name>
    <dbReference type="NCBI Taxonomy" id="2732573"/>
    <lineage>
        <taxon>Eukaryota</taxon>
        <taxon>Fungi</taxon>
        <taxon>Dikarya</taxon>
        <taxon>Ascomycota</taxon>
        <taxon>Pezizomycotina</taxon>
        <taxon>Sordariomycetes</taxon>
        <taxon>Hypocreomycetidae</taxon>
        <taxon>Hypocreales</taxon>
        <taxon>Nectriaceae</taxon>
        <taxon>Neonectria</taxon>
    </lineage>
</organism>
<dbReference type="SUPFAM" id="SSF50685">
    <property type="entry name" value="Barwin-like endoglucanases"/>
    <property type="match status" value="1"/>
</dbReference>
<keyword evidence="1 3" id="KW-0732">Signal</keyword>
<protein>
    <recommendedName>
        <fullName evidence="6">Allergen Asp f 7</fullName>
    </recommendedName>
</protein>
<evidence type="ECO:0000313" key="5">
    <source>
        <dbReference type="Proteomes" id="UP001498421"/>
    </source>
</evidence>
<dbReference type="Gene3D" id="2.40.40.10">
    <property type="entry name" value="RlpA-like domain"/>
    <property type="match status" value="1"/>
</dbReference>
<reference evidence="4 5" key="1">
    <citation type="journal article" date="2025" name="Microbiol. Resour. Announc.">
        <title>Draft genome sequences for Neonectria magnoliae and Neonectria punicea, canker pathogens of Liriodendron tulipifera and Acer saccharum in West Virginia.</title>
        <authorList>
            <person name="Petronek H.M."/>
            <person name="Kasson M.T."/>
            <person name="Metheny A.M."/>
            <person name="Stauder C.M."/>
            <person name="Lovett B."/>
            <person name="Lynch S.C."/>
            <person name="Garnas J.R."/>
            <person name="Kasson L.R."/>
            <person name="Stajich J.E."/>
        </authorList>
    </citation>
    <scope>NUCLEOTIDE SEQUENCE [LARGE SCALE GENOMIC DNA]</scope>
    <source>
        <strain evidence="4 5">NRRL 64651</strain>
    </source>
</reference>
<dbReference type="PANTHER" id="PTHR31836:SF28">
    <property type="entry name" value="SRCR DOMAIN-CONTAINING PROTEIN-RELATED"/>
    <property type="match status" value="1"/>
</dbReference>
<gene>
    <name evidence="4" type="ORF">QQZ08_001668</name>
</gene>
<dbReference type="CDD" id="cd22191">
    <property type="entry name" value="DPBB_RlpA_EXP_N-like"/>
    <property type="match status" value="1"/>
</dbReference>
<evidence type="ECO:0000256" key="1">
    <source>
        <dbReference type="ARBA" id="ARBA00022729"/>
    </source>
</evidence>
<name>A0ABR1IG23_9HYPO</name>
<dbReference type="Proteomes" id="UP001498421">
    <property type="component" value="Unassembled WGS sequence"/>
</dbReference>
<dbReference type="EMBL" id="JAZAVK010000009">
    <property type="protein sequence ID" value="KAK7431731.1"/>
    <property type="molecule type" value="Genomic_DNA"/>
</dbReference>
<feature type="compositionally biased region" description="Low complexity" evidence="2">
    <location>
        <begin position="94"/>
        <end position="108"/>
    </location>
</feature>
<proteinExistence type="predicted"/>
<keyword evidence="5" id="KW-1185">Reference proteome</keyword>
<dbReference type="InterPro" id="IPR036908">
    <property type="entry name" value="RlpA-like_sf"/>
</dbReference>
<evidence type="ECO:0000256" key="2">
    <source>
        <dbReference type="SAM" id="MobiDB-lite"/>
    </source>
</evidence>
<evidence type="ECO:0000313" key="4">
    <source>
        <dbReference type="EMBL" id="KAK7431731.1"/>
    </source>
</evidence>
<dbReference type="PANTHER" id="PTHR31836">
    <property type="match status" value="1"/>
</dbReference>